<accession>A0A0R3U259</accession>
<evidence type="ECO:0000313" key="3">
    <source>
        <dbReference type="Proteomes" id="UP000267029"/>
    </source>
</evidence>
<dbReference type="AlphaFoldDB" id="A0A0R3U259"/>
<dbReference type="OrthoDB" id="6337960at2759"/>
<proteinExistence type="predicted"/>
<feature type="compositionally biased region" description="Basic and acidic residues" evidence="1">
    <location>
        <begin position="10"/>
        <end position="24"/>
    </location>
</feature>
<dbReference type="STRING" id="53468.A0A0R3U259"/>
<feature type="region of interest" description="Disordered" evidence="1">
    <location>
        <begin position="1"/>
        <end position="32"/>
    </location>
</feature>
<reference evidence="2 3" key="1">
    <citation type="submission" date="2018-10" db="EMBL/GenBank/DDBJ databases">
        <authorList>
            <consortium name="Pathogen Informatics"/>
        </authorList>
    </citation>
    <scope>NUCLEOTIDE SEQUENCE [LARGE SCALE GENOMIC DNA]</scope>
</reference>
<reference evidence="4" key="2">
    <citation type="submission" date="2019-11" db="UniProtKB">
        <authorList>
            <consortium name="WormBaseParasite"/>
        </authorList>
    </citation>
    <scope>IDENTIFICATION</scope>
</reference>
<keyword evidence="3" id="KW-1185">Reference proteome</keyword>
<dbReference type="EMBL" id="UXSR01000046">
    <property type="protein sequence ID" value="VDD74513.1"/>
    <property type="molecule type" value="Genomic_DNA"/>
</dbReference>
<dbReference type="WBParaSite" id="MCU_003109-RA">
    <property type="protein sequence ID" value="MCU_003109-RA"/>
    <property type="gene ID" value="MCU_003109"/>
</dbReference>
<name>A0A0R3U259_MESCO</name>
<feature type="region of interest" description="Disordered" evidence="1">
    <location>
        <begin position="89"/>
        <end position="110"/>
    </location>
</feature>
<evidence type="ECO:0000313" key="4">
    <source>
        <dbReference type="WBParaSite" id="MCU_003109-RA"/>
    </source>
</evidence>
<feature type="region of interest" description="Disordered" evidence="1">
    <location>
        <begin position="152"/>
        <end position="175"/>
    </location>
</feature>
<sequence>MGNASSPAKKSVDDDVPLNHDNKKLSFLNIDPRSPTEGIVRTPIVLEKPSNLDIFQPLKNSLPFDTSEFESIDGCLTEDDSVHHIENESALSDGALPANGSGDKANRKGGPFARIRRSLVSHRFRVSQIRDSPSLFVKMRQRQLVEVQKQQCNHKEQMKPEAELGDAATSCTPAK</sequence>
<evidence type="ECO:0000256" key="1">
    <source>
        <dbReference type="SAM" id="MobiDB-lite"/>
    </source>
</evidence>
<organism evidence="2 3">
    <name type="scientific">Mesocestoides corti</name>
    <name type="common">Flatworm</name>
    <dbReference type="NCBI Taxonomy" id="53468"/>
    <lineage>
        <taxon>Eukaryota</taxon>
        <taxon>Metazoa</taxon>
        <taxon>Spiralia</taxon>
        <taxon>Lophotrochozoa</taxon>
        <taxon>Platyhelminthes</taxon>
        <taxon>Cestoda</taxon>
        <taxon>Eucestoda</taxon>
        <taxon>Cyclophyllidea</taxon>
        <taxon>Mesocestoididae</taxon>
        <taxon>Mesocestoides</taxon>
    </lineage>
</organism>
<gene>
    <name evidence="2" type="ORF">MCOS_LOCUS516</name>
</gene>
<dbReference type="Proteomes" id="UP000267029">
    <property type="component" value="Unassembled WGS sequence"/>
</dbReference>
<feature type="compositionally biased region" description="Basic and acidic residues" evidence="1">
    <location>
        <begin position="153"/>
        <end position="162"/>
    </location>
</feature>
<protein>
    <submittedName>
        <fullName evidence="4">Ovule protein</fullName>
    </submittedName>
</protein>
<evidence type="ECO:0000313" key="2">
    <source>
        <dbReference type="EMBL" id="VDD74513.1"/>
    </source>
</evidence>